<name>A0A1H6SSS9_9DEIO</name>
<evidence type="ECO:0000313" key="1">
    <source>
        <dbReference type="EMBL" id="SEI67837.1"/>
    </source>
</evidence>
<sequence length="120" mass="13755">MKDQTAYAVKLTAQEADHLQRALDLYSRLQMGQAWIIADYVDPAQSDIDGRLAFKDKLRELQPLITGDPRPGISRYPTERHRERGELVRDLFEHIRYARTGDPFCVPLAHNPGKVSKEPL</sequence>
<organism evidence="1 2">
    <name type="scientific">Deinococcus reticulitermitis</name>
    <dbReference type="NCBI Taxonomy" id="856736"/>
    <lineage>
        <taxon>Bacteria</taxon>
        <taxon>Thermotogati</taxon>
        <taxon>Deinococcota</taxon>
        <taxon>Deinococci</taxon>
        <taxon>Deinococcales</taxon>
        <taxon>Deinococcaceae</taxon>
        <taxon>Deinococcus</taxon>
    </lineage>
</organism>
<keyword evidence="2" id="KW-1185">Reference proteome</keyword>
<protein>
    <submittedName>
        <fullName evidence="1">Uncharacterized protein</fullName>
    </submittedName>
</protein>
<evidence type="ECO:0000313" key="2">
    <source>
        <dbReference type="Proteomes" id="UP000199223"/>
    </source>
</evidence>
<reference evidence="2" key="1">
    <citation type="submission" date="2016-10" db="EMBL/GenBank/DDBJ databases">
        <authorList>
            <person name="Varghese N."/>
            <person name="Submissions S."/>
        </authorList>
    </citation>
    <scope>NUCLEOTIDE SEQUENCE [LARGE SCALE GENOMIC DNA]</scope>
    <source>
        <strain evidence="2">CGMCC 1.10218</strain>
    </source>
</reference>
<dbReference type="OrthoDB" id="9907593at2"/>
<gene>
    <name evidence="1" type="ORF">SAMN04488058_101319</name>
</gene>
<dbReference type="EMBL" id="FNZA01000001">
    <property type="protein sequence ID" value="SEI67837.1"/>
    <property type="molecule type" value="Genomic_DNA"/>
</dbReference>
<accession>A0A1H6SSS9</accession>
<dbReference type="RefSeq" id="WP_092262767.1">
    <property type="nucleotide sequence ID" value="NZ_FNZA01000001.1"/>
</dbReference>
<dbReference type="Proteomes" id="UP000199223">
    <property type="component" value="Unassembled WGS sequence"/>
</dbReference>
<proteinExistence type="predicted"/>
<dbReference type="STRING" id="856736.SAMN04488058_101319"/>
<dbReference type="AlphaFoldDB" id="A0A1H6SSS9"/>